<evidence type="ECO:0000259" key="5">
    <source>
        <dbReference type="Pfam" id="PF20209"/>
    </source>
</evidence>
<evidence type="ECO:0000259" key="4">
    <source>
        <dbReference type="Pfam" id="PF14214"/>
    </source>
</evidence>
<sequence length="1938" mass="215984">MSAHTSVGADAVSIGNTAHDAGHPTPEEQRAAIAVLTVREIMAVIGSRACVPARLQHRKSDLVDIVLSLPSDVKDDVIEAARTKRERAAPGTPESRKRQREAQRQRERRVRVRIEESTFGEDVAMDGAHEPETGAPSLSQLFLQLPTEEERHKLYRGFYDATTSARLEEKTCAVCARRQNTLEAGMEDLRIADMPNQHRLQPSQPHAAHHLTQGMLLVPEGCRDVGGIAVASICRSCRRDLAKQSNAPVRLSLANGLWVGDVPWQLLRLTFPEQLLIAHLYPRVFVVKLYPKDRRGHSPETLQSALAGNVTTFAFNMDKIADMIDGRLMPQRPAILASVLSVTYIGSHKIPQQWLKSTFTVRRGHVGEALRWLKENNPKYYGDVVIDAERMESLPEDGVPVEILANLHQEEHVDIVDVENDTYVPDCDAAPDDDGETYIYNVNFESKTLFLGVMDTDLSQISLPELMQWGLENLSSNGAEGRYLVSHGRRPVADFTRQSDLPGGAVSEEDEPNFWEKAYPVLFPYGRGGIEGPRRVKVPFLEHVQWLLQYHDRRFRKHPTFTFLACSTLQRRQALGSARIQMRRSDFLADATLLSRITIDDLTVAAEEEASGQQVSNAAVRLLKKRVNATASRVAGSDASRVALRSQIWSTSAWLNPANVWITINPDDLHDPIAQVFVGEQIDMDAFLRTAGPDKGRRARNIASDGFAAAQFFHFTIGLVLETLFGLKVKPGGRLESKVGVLGHLAAYFGTVECQGRGTLHLHLLLWLKGSPSPTEMREWLRDAAFRERVKAYISANFRASIPGASSSAEVLALPKDAEIAYGRPIHPEQEEYWHDVEALEAVVARTKQLHVCGPGCLVIDRVSRQPRCKRRAPWPLSDEDVVSSDGHWSAKRTFGFLNTWVPAITHNLRCNNDGKLLTNSKETNNITFYITNYTAKKQGKTYNSSALWAKGLLYHFEDTSYVDELRERQRLLIFRAVNVLNREQELPAPMAVSYLMGWGDMYRSHHYTAIYWTSFVSVLLRTFPELRQRRDVEPTAEASVETVAVQRDTEANVEDASESYLLTTTSSGHITLASQVEDYTLRGRGLENKSVVSFFVDTYEQSIGSRRSSVVQQESTSVVDQPPRRGRPASDRCAYLVNHPRHDNVVRVVRGIGHNTLPNFVGTQFPRNDDVESYNFYCASMLLLFKPWRAICSDLKGADESWSDSFTRFQAEAPKSTLDCLDSIQHYHACKAAAEADESSGQDAVYHGSGLGGGAGEEDEDRAEMDNAENGSVLVNVTPEMVQAAWRDSLHSNDHGYGVEAVDVGKGVGLFCNVATVWKPSATVGTVQHVNMIEQWRRELTQRASQLAGERGELAEEDMGNVEAMVAVDLPAVTGNGDVLPSSTGTAGSGRELGAIDVAQLKDDQLRSYDIVSWHLGRTIAYLENRAERPPQLLKQLQGEGGTGKSKVIQTITNLFSSRGVRHMLLKCAYTGIAASLVDGKTTHSVAGISMNGRGMSDEKKRRLTGMWSRVSYLIIDEVSMLSRACLAKMSRNISLLKTGSEEGEPFGGMNVIICGDFHQFPPVASKRNAPLYYPNDLADSKETVDDEMGRTIYEAFTTVVILREQVRVRDPTWNGFLQRLRAGEVDGDDVEMLRSLVLTHPKCTPTDFDREPWSNALLVTPRHTVRTQWNDAATKRHCARTGVQLFVGTAEDTIRGRPLSLVEQLMVAQKKSSQRRNKQDHGGLPREVQFAVGMKVMVTLNVDTDLDVANGTRGEIVDIVLDPREPAIANDRIVNLQYLPLYVLVRLEHTKASGLTGLAENVIPVEPLSRTFQVQVPIRDAEGQHFVSKTVTRRQFPMTAAYAFTDYRAQGQTIPCVIVDIASPPSGSDLTLFNIYVALSRSAGRETIRLLRDFDERLLFKPIDVALQVEDERLDKLDGETRRWWGRMKSASQPIM</sequence>
<dbReference type="GO" id="GO:0006310">
    <property type="term" value="P:DNA recombination"/>
    <property type="evidence" value="ECO:0007669"/>
    <property type="project" value="UniProtKB-KW"/>
</dbReference>
<dbReference type="CDD" id="cd18809">
    <property type="entry name" value="SF1_C_RecD"/>
    <property type="match status" value="1"/>
</dbReference>
<proteinExistence type="inferred from homology"/>
<feature type="domain" description="DNA helicase Pif1-like DEAD-box helicase" evidence="3">
    <location>
        <begin position="1438"/>
        <end position="1570"/>
    </location>
</feature>
<dbReference type="EMBL" id="SEKV01000053">
    <property type="protein sequence ID" value="TFY67448.1"/>
    <property type="molecule type" value="Genomic_DNA"/>
</dbReference>
<dbReference type="GO" id="GO:0006281">
    <property type="term" value="P:DNA repair"/>
    <property type="evidence" value="ECO:0007669"/>
    <property type="project" value="UniProtKB-KW"/>
</dbReference>
<feature type="region of interest" description="Disordered" evidence="2">
    <location>
        <begin position="1242"/>
        <end position="1263"/>
    </location>
</feature>
<evidence type="ECO:0000313" key="7">
    <source>
        <dbReference type="Proteomes" id="UP000298390"/>
    </source>
</evidence>
<dbReference type="GO" id="GO:0005524">
    <property type="term" value="F:ATP binding"/>
    <property type="evidence" value="ECO:0007669"/>
    <property type="project" value="UniProtKB-KW"/>
</dbReference>
<feature type="domain" description="Helitron helicase-like" evidence="4">
    <location>
        <begin position="543"/>
        <end position="766"/>
    </location>
</feature>
<name>A0A4Y9Z0L1_9APHY</name>
<evidence type="ECO:0000259" key="3">
    <source>
        <dbReference type="Pfam" id="PF05970"/>
    </source>
</evidence>
<dbReference type="SUPFAM" id="SSF52540">
    <property type="entry name" value="P-loop containing nucleoside triphosphate hydrolases"/>
    <property type="match status" value="2"/>
</dbReference>
<dbReference type="Pfam" id="PF05970">
    <property type="entry name" value="PIF1"/>
    <property type="match status" value="1"/>
</dbReference>
<dbReference type="InterPro" id="IPR046700">
    <property type="entry name" value="DUF6570"/>
</dbReference>
<keyword evidence="1" id="KW-0233">DNA recombination</keyword>
<evidence type="ECO:0000256" key="1">
    <source>
        <dbReference type="RuleBase" id="RU363044"/>
    </source>
</evidence>
<keyword evidence="1" id="KW-0234">DNA repair</keyword>
<comment type="catalytic activity">
    <reaction evidence="1">
        <text>ATP + H2O = ADP + phosphate + H(+)</text>
        <dbReference type="Rhea" id="RHEA:13065"/>
        <dbReference type="ChEBI" id="CHEBI:15377"/>
        <dbReference type="ChEBI" id="CHEBI:15378"/>
        <dbReference type="ChEBI" id="CHEBI:30616"/>
        <dbReference type="ChEBI" id="CHEBI:43474"/>
        <dbReference type="ChEBI" id="CHEBI:456216"/>
        <dbReference type="EC" id="5.6.2.3"/>
    </reaction>
</comment>
<dbReference type="EC" id="5.6.2.3" evidence="1"/>
<dbReference type="Pfam" id="PF20209">
    <property type="entry name" value="DUF6570"/>
    <property type="match status" value="1"/>
</dbReference>
<feature type="compositionally biased region" description="Basic and acidic residues" evidence="2">
    <location>
        <begin position="83"/>
        <end position="105"/>
    </location>
</feature>
<keyword evidence="1" id="KW-0378">Hydrolase</keyword>
<dbReference type="STRING" id="34475.A0A4Y9Z0L1"/>
<organism evidence="6 7">
    <name type="scientific">Rhodofomes roseus</name>
    <dbReference type="NCBI Taxonomy" id="34475"/>
    <lineage>
        <taxon>Eukaryota</taxon>
        <taxon>Fungi</taxon>
        <taxon>Dikarya</taxon>
        <taxon>Basidiomycota</taxon>
        <taxon>Agaricomycotina</taxon>
        <taxon>Agaricomycetes</taxon>
        <taxon>Polyporales</taxon>
        <taxon>Rhodofomes</taxon>
    </lineage>
</organism>
<comment type="cofactor">
    <cofactor evidence="1">
        <name>Mg(2+)</name>
        <dbReference type="ChEBI" id="CHEBI:18420"/>
    </cofactor>
</comment>
<dbReference type="PANTHER" id="PTHR47642">
    <property type="entry name" value="ATP-DEPENDENT DNA HELICASE"/>
    <property type="match status" value="1"/>
</dbReference>
<comment type="similarity">
    <text evidence="1">Belongs to the helicase family.</text>
</comment>
<feature type="region of interest" description="Disordered" evidence="2">
    <location>
        <begin position="1111"/>
        <end position="1131"/>
    </location>
</feature>
<feature type="compositionally biased region" description="Low complexity" evidence="2">
    <location>
        <begin position="1111"/>
        <end position="1120"/>
    </location>
</feature>
<feature type="region of interest" description="Disordered" evidence="2">
    <location>
        <begin position="83"/>
        <end position="111"/>
    </location>
</feature>
<accession>A0A4Y9Z0L1</accession>
<dbReference type="GO" id="GO:0016887">
    <property type="term" value="F:ATP hydrolysis activity"/>
    <property type="evidence" value="ECO:0007669"/>
    <property type="project" value="RHEA"/>
</dbReference>
<protein>
    <recommendedName>
        <fullName evidence="1">ATP-dependent DNA helicase</fullName>
        <ecNumber evidence="1">5.6.2.3</ecNumber>
    </recommendedName>
</protein>
<keyword evidence="1" id="KW-0347">Helicase</keyword>
<dbReference type="InterPro" id="IPR010285">
    <property type="entry name" value="DNA_helicase_pif1-like_DEAD"/>
</dbReference>
<reference evidence="6 7" key="1">
    <citation type="submission" date="2019-01" db="EMBL/GenBank/DDBJ databases">
        <title>Genome sequencing of the rare red list fungi Fomitopsis rosea.</title>
        <authorList>
            <person name="Buettner E."/>
            <person name="Kellner H."/>
        </authorList>
    </citation>
    <scope>NUCLEOTIDE SEQUENCE [LARGE SCALE GENOMIC DNA]</scope>
    <source>
        <strain evidence="6 7">DSM 105464</strain>
    </source>
</reference>
<keyword evidence="1" id="KW-0227">DNA damage</keyword>
<dbReference type="GO" id="GO:0000723">
    <property type="term" value="P:telomere maintenance"/>
    <property type="evidence" value="ECO:0007669"/>
    <property type="project" value="InterPro"/>
</dbReference>
<evidence type="ECO:0000313" key="6">
    <source>
        <dbReference type="EMBL" id="TFY67448.1"/>
    </source>
</evidence>
<keyword evidence="1" id="KW-0547">Nucleotide-binding</keyword>
<feature type="domain" description="DUF6570" evidence="5">
    <location>
        <begin position="246"/>
        <end position="392"/>
    </location>
</feature>
<keyword evidence="1" id="KW-0067">ATP-binding</keyword>
<comment type="caution">
    <text evidence="6">The sequence shown here is derived from an EMBL/GenBank/DDBJ whole genome shotgun (WGS) entry which is preliminary data.</text>
</comment>
<dbReference type="Proteomes" id="UP000298390">
    <property type="component" value="Unassembled WGS sequence"/>
</dbReference>
<gene>
    <name evidence="6" type="ORF">EVJ58_g1608</name>
</gene>
<dbReference type="Pfam" id="PF14214">
    <property type="entry name" value="Helitron_like_N"/>
    <property type="match status" value="1"/>
</dbReference>
<dbReference type="InterPro" id="IPR025476">
    <property type="entry name" value="Helitron_helicase-like"/>
</dbReference>
<dbReference type="Gene3D" id="3.40.50.300">
    <property type="entry name" value="P-loop containing nucleotide triphosphate hydrolases"/>
    <property type="match status" value="1"/>
</dbReference>
<feature type="region of interest" description="Disordered" evidence="2">
    <location>
        <begin position="1"/>
        <end position="25"/>
    </location>
</feature>
<dbReference type="InterPro" id="IPR027417">
    <property type="entry name" value="P-loop_NTPase"/>
</dbReference>
<dbReference type="InterPro" id="IPR051055">
    <property type="entry name" value="PIF1_helicase"/>
</dbReference>
<dbReference type="GO" id="GO:0043139">
    <property type="term" value="F:5'-3' DNA helicase activity"/>
    <property type="evidence" value="ECO:0007669"/>
    <property type="project" value="UniProtKB-EC"/>
</dbReference>
<evidence type="ECO:0000256" key="2">
    <source>
        <dbReference type="SAM" id="MobiDB-lite"/>
    </source>
</evidence>